<feature type="compositionally biased region" description="Polar residues" evidence="1">
    <location>
        <begin position="163"/>
        <end position="179"/>
    </location>
</feature>
<dbReference type="PANTHER" id="PTHR38849:SF1">
    <property type="entry name" value="SMALL SECRETED PROTEIN"/>
    <property type="match status" value="1"/>
</dbReference>
<feature type="signal peptide" evidence="2">
    <location>
        <begin position="1"/>
        <end position="17"/>
    </location>
</feature>
<proteinExistence type="predicted"/>
<evidence type="ECO:0000256" key="2">
    <source>
        <dbReference type="SAM" id="SignalP"/>
    </source>
</evidence>
<evidence type="ECO:0000256" key="1">
    <source>
        <dbReference type="SAM" id="MobiDB-lite"/>
    </source>
</evidence>
<evidence type="ECO:0000313" key="3">
    <source>
        <dbReference type="EMBL" id="CAK7208981.1"/>
    </source>
</evidence>
<comment type="caution">
    <text evidence="3">The sequence shown here is derived from an EMBL/GenBank/DDBJ whole genome shotgun (WGS) entry which is preliminary data.</text>
</comment>
<dbReference type="PANTHER" id="PTHR38849">
    <property type="entry name" value="SMALL SECRETED PROTEIN"/>
    <property type="match status" value="1"/>
</dbReference>
<organism evidence="3 4">
    <name type="scientific">Sporothrix eucalyptigena</name>
    <dbReference type="NCBI Taxonomy" id="1812306"/>
    <lineage>
        <taxon>Eukaryota</taxon>
        <taxon>Fungi</taxon>
        <taxon>Dikarya</taxon>
        <taxon>Ascomycota</taxon>
        <taxon>Pezizomycotina</taxon>
        <taxon>Sordariomycetes</taxon>
        <taxon>Sordariomycetidae</taxon>
        <taxon>Ophiostomatales</taxon>
        <taxon>Ophiostomataceae</taxon>
        <taxon>Sporothrix</taxon>
    </lineage>
</organism>
<dbReference type="Proteomes" id="UP001642482">
    <property type="component" value="Unassembled WGS sequence"/>
</dbReference>
<keyword evidence="4" id="KW-1185">Reference proteome</keyword>
<feature type="chain" id="PRO_5045941210" description="Small secreted protein" evidence="2">
    <location>
        <begin position="18"/>
        <end position="179"/>
    </location>
</feature>
<evidence type="ECO:0008006" key="5">
    <source>
        <dbReference type="Google" id="ProtNLM"/>
    </source>
</evidence>
<sequence>MYFSKALVLAFAASALAMPTQDTKPQKRAGVLTATTYDNFQVSDGVAGNALAEVNANFPIDQNDLAGVDANDLAIILAARVTAEDAETGTGGFNDAIDAAGSSTTAGKALQVGKIKNKVLKLQLEVLGLQIQQAQTGEDNSDKIAAEQTKLNTNIKLDEAAAGQTSQSIDFSGNDDPSN</sequence>
<protein>
    <recommendedName>
        <fullName evidence="5">Small secreted protein</fullName>
    </recommendedName>
</protein>
<reference evidence="3 4" key="1">
    <citation type="submission" date="2024-01" db="EMBL/GenBank/DDBJ databases">
        <authorList>
            <person name="Allen C."/>
            <person name="Tagirdzhanova G."/>
        </authorList>
    </citation>
    <scope>NUCLEOTIDE SEQUENCE [LARGE SCALE GENOMIC DNA]</scope>
</reference>
<accession>A0ABP0AP10</accession>
<evidence type="ECO:0000313" key="4">
    <source>
        <dbReference type="Proteomes" id="UP001642482"/>
    </source>
</evidence>
<name>A0ABP0AP10_9PEZI</name>
<keyword evidence="2" id="KW-0732">Signal</keyword>
<dbReference type="EMBL" id="CAWUHD010000002">
    <property type="protein sequence ID" value="CAK7208981.1"/>
    <property type="molecule type" value="Genomic_DNA"/>
</dbReference>
<feature type="region of interest" description="Disordered" evidence="1">
    <location>
        <begin position="159"/>
        <end position="179"/>
    </location>
</feature>
<gene>
    <name evidence="3" type="ORF">SEUCBS140593_000339</name>
</gene>